<feature type="transmembrane region" description="Helical" evidence="8">
    <location>
        <begin position="205"/>
        <end position="226"/>
    </location>
</feature>
<evidence type="ECO:0000256" key="7">
    <source>
        <dbReference type="ARBA" id="ARBA00023136"/>
    </source>
</evidence>
<keyword evidence="4 8" id="KW-1003">Cell membrane</keyword>
<feature type="region of interest" description="Disordered" evidence="9">
    <location>
        <begin position="86"/>
        <end position="157"/>
    </location>
</feature>
<comment type="caution">
    <text evidence="8">Lacks conserved residue(s) required for the propagation of feature annotation.</text>
</comment>
<gene>
    <name evidence="11" type="ORF">MTR67_014999</name>
</gene>
<evidence type="ECO:0000256" key="5">
    <source>
        <dbReference type="ARBA" id="ARBA00022692"/>
    </source>
</evidence>
<dbReference type="Pfam" id="PF04535">
    <property type="entry name" value="CASP_dom"/>
    <property type="match status" value="2"/>
</dbReference>
<evidence type="ECO:0000256" key="3">
    <source>
        <dbReference type="ARBA" id="ARBA00011489"/>
    </source>
</evidence>
<dbReference type="InterPro" id="IPR006702">
    <property type="entry name" value="CASP_dom"/>
</dbReference>
<feature type="compositionally biased region" description="Polar residues" evidence="9">
    <location>
        <begin position="26"/>
        <end position="41"/>
    </location>
</feature>
<comment type="similarity">
    <text evidence="2 8">Belongs to the Casparian strip membrane proteins (CASP) family.</text>
</comment>
<dbReference type="AlphaFoldDB" id="A0AAF0QD88"/>
<keyword evidence="5 8" id="KW-0812">Transmembrane</keyword>
<evidence type="ECO:0000256" key="2">
    <source>
        <dbReference type="ARBA" id="ARBA00007651"/>
    </source>
</evidence>
<feature type="compositionally biased region" description="Basic residues" evidence="9">
    <location>
        <begin position="15"/>
        <end position="25"/>
    </location>
</feature>
<feature type="domain" description="Casparian strip membrane protein" evidence="10">
    <location>
        <begin position="301"/>
        <end position="356"/>
    </location>
</feature>
<comment type="subunit">
    <text evidence="3 8">Homodimer and heterodimers.</text>
</comment>
<keyword evidence="12" id="KW-1185">Reference proteome</keyword>
<feature type="region of interest" description="Disordered" evidence="9">
    <location>
        <begin position="1"/>
        <end position="41"/>
    </location>
</feature>
<proteinExistence type="inferred from homology"/>
<dbReference type="Proteomes" id="UP001234989">
    <property type="component" value="Chromosome 3"/>
</dbReference>
<sequence length="375" mass="41909">MEKSNSNSSSTSNSNHHRNFPKHNSHLSMSDTDSQVSQMDSFHSPLRFESLLCSDDPLPDHRATKSLSSKALVSVEKYYSPVRSPHKLSLENLSSPPTPTQPSEARNKDRNSQGVYFSRPGREDVTNGVTKVGPVRGGDVEGGEMEGERPPRTGRSKRELTLTRAALGFRVCEFVLCLISFSVMASDKTEGWSGDSFDRYKEYRYCVAVNAIGFAYSGIQVFDLIYNLASRKHFLSHYTRYHFDFLMDQAILESNVTFHTGCYYAARQEGFIVVIGKLLLTRSTTLLCTVPVVFMYNLLFKFVLLLLIPAQILAYLIMSASSSAATRAYDWISNWGKDEFTEMASASIGVSFLAFTAFAFSSLISGYNFCNRNAS</sequence>
<evidence type="ECO:0000259" key="10">
    <source>
        <dbReference type="Pfam" id="PF04535"/>
    </source>
</evidence>
<evidence type="ECO:0000313" key="11">
    <source>
        <dbReference type="EMBL" id="WMV21614.1"/>
    </source>
</evidence>
<feature type="compositionally biased region" description="Basic and acidic residues" evidence="9">
    <location>
        <begin position="146"/>
        <end position="157"/>
    </location>
</feature>
<feature type="domain" description="Casparian strip membrane protein" evidence="10">
    <location>
        <begin position="162"/>
        <end position="251"/>
    </location>
</feature>
<feature type="transmembrane region" description="Helical" evidence="8">
    <location>
        <begin position="344"/>
        <end position="370"/>
    </location>
</feature>
<evidence type="ECO:0000256" key="6">
    <source>
        <dbReference type="ARBA" id="ARBA00022989"/>
    </source>
</evidence>
<evidence type="ECO:0000256" key="4">
    <source>
        <dbReference type="ARBA" id="ARBA00022475"/>
    </source>
</evidence>
<feature type="compositionally biased region" description="Low complexity" evidence="9">
    <location>
        <begin position="1"/>
        <end position="14"/>
    </location>
</feature>
<reference evidence="11" key="1">
    <citation type="submission" date="2023-08" db="EMBL/GenBank/DDBJ databases">
        <title>A de novo genome assembly of Solanum verrucosum Schlechtendal, a Mexican diploid species geographically isolated from the other diploid A-genome species in potato relatives.</title>
        <authorList>
            <person name="Hosaka K."/>
        </authorList>
    </citation>
    <scope>NUCLEOTIDE SEQUENCE</scope>
    <source>
        <tissue evidence="11">Young leaves</tissue>
    </source>
</reference>
<comment type="subcellular location">
    <subcellularLocation>
        <location evidence="1 8">Cell membrane</location>
        <topology evidence="1 8">Multi-pass membrane protein</topology>
    </subcellularLocation>
</comment>
<evidence type="ECO:0000256" key="1">
    <source>
        <dbReference type="ARBA" id="ARBA00004651"/>
    </source>
</evidence>
<organism evidence="11 12">
    <name type="scientific">Solanum verrucosum</name>
    <dbReference type="NCBI Taxonomy" id="315347"/>
    <lineage>
        <taxon>Eukaryota</taxon>
        <taxon>Viridiplantae</taxon>
        <taxon>Streptophyta</taxon>
        <taxon>Embryophyta</taxon>
        <taxon>Tracheophyta</taxon>
        <taxon>Spermatophyta</taxon>
        <taxon>Magnoliopsida</taxon>
        <taxon>eudicotyledons</taxon>
        <taxon>Gunneridae</taxon>
        <taxon>Pentapetalae</taxon>
        <taxon>asterids</taxon>
        <taxon>lamiids</taxon>
        <taxon>Solanales</taxon>
        <taxon>Solanaceae</taxon>
        <taxon>Solanoideae</taxon>
        <taxon>Solaneae</taxon>
        <taxon>Solanum</taxon>
    </lineage>
</organism>
<feature type="transmembrane region" description="Helical" evidence="8">
    <location>
        <begin position="302"/>
        <end position="324"/>
    </location>
</feature>
<name>A0AAF0QD88_SOLVR</name>
<dbReference type="GO" id="GO:0005886">
    <property type="term" value="C:plasma membrane"/>
    <property type="evidence" value="ECO:0007669"/>
    <property type="project" value="UniProtKB-SubCell"/>
</dbReference>
<evidence type="ECO:0000256" key="9">
    <source>
        <dbReference type="SAM" id="MobiDB-lite"/>
    </source>
</evidence>
<protein>
    <recommendedName>
        <fullName evidence="8">CASP-like protein</fullName>
    </recommendedName>
</protein>
<accession>A0AAF0QD88</accession>
<evidence type="ECO:0000256" key="8">
    <source>
        <dbReference type="RuleBase" id="RU361233"/>
    </source>
</evidence>
<evidence type="ECO:0000313" key="12">
    <source>
        <dbReference type="Proteomes" id="UP001234989"/>
    </source>
</evidence>
<keyword evidence="6 8" id="KW-1133">Transmembrane helix</keyword>
<dbReference type="PANTHER" id="PTHR33573">
    <property type="entry name" value="CASP-LIKE PROTEIN 4A4"/>
    <property type="match status" value="1"/>
</dbReference>
<dbReference type="PANTHER" id="PTHR33573:SF50">
    <property type="entry name" value="CASP-LIKE PROTEIN 4A3"/>
    <property type="match status" value="1"/>
</dbReference>
<dbReference type="EMBL" id="CP133614">
    <property type="protein sequence ID" value="WMV21614.1"/>
    <property type="molecule type" value="Genomic_DNA"/>
</dbReference>
<keyword evidence="7 8" id="KW-0472">Membrane</keyword>